<evidence type="ECO:0000313" key="3">
    <source>
        <dbReference type="Proteomes" id="UP000016568"/>
    </source>
</evidence>
<protein>
    <recommendedName>
        <fullName evidence="1">Glyoxalase/fosfomycin resistance/dioxygenase domain-containing protein</fullName>
    </recommendedName>
</protein>
<dbReference type="SUPFAM" id="SSF54593">
    <property type="entry name" value="Glyoxalase/Bleomycin resistance protein/Dihydroxybiphenyl dioxygenase"/>
    <property type="match status" value="1"/>
</dbReference>
<name>U2YIA4_9SPHN</name>
<gene>
    <name evidence="2" type="ORF">NT2_02_01230</name>
</gene>
<proteinExistence type="predicted"/>
<dbReference type="Pfam" id="PF00903">
    <property type="entry name" value="Glyoxalase"/>
    <property type="match status" value="1"/>
</dbReference>
<dbReference type="AlphaFoldDB" id="U2YIA4"/>
<evidence type="ECO:0000259" key="1">
    <source>
        <dbReference type="Pfam" id="PF00903"/>
    </source>
</evidence>
<dbReference type="RefSeq" id="WP_021688947.1">
    <property type="nucleotide sequence ID" value="NZ_BASZ01000002.1"/>
</dbReference>
<dbReference type="OrthoDB" id="9807407at2"/>
<accession>U2YIA4</accession>
<organism evidence="2 3">
    <name type="scientific">Caenibius tardaugens NBRC 16725</name>
    <dbReference type="NCBI Taxonomy" id="1219035"/>
    <lineage>
        <taxon>Bacteria</taxon>
        <taxon>Pseudomonadati</taxon>
        <taxon>Pseudomonadota</taxon>
        <taxon>Alphaproteobacteria</taxon>
        <taxon>Sphingomonadales</taxon>
        <taxon>Erythrobacteraceae</taxon>
        <taxon>Caenibius</taxon>
    </lineage>
</organism>
<dbReference type="InterPro" id="IPR029068">
    <property type="entry name" value="Glyas_Bleomycin-R_OHBP_Dase"/>
</dbReference>
<dbReference type="EMBL" id="BASZ01000002">
    <property type="protein sequence ID" value="GAD48040.1"/>
    <property type="molecule type" value="Genomic_DNA"/>
</dbReference>
<reference evidence="2 3" key="1">
    <citation type="submission" date="2013-09" db="EMBL/GenBank/DDBJ databases">
        <title>Whole genome shotgun sequence of Novosphingobium tardaugens NBRC 16725.</title>
        <authorList>
            <person name="Isaki S."/>
            <person name="Hosoyama A."/>
            <person name="Tsuchikane K."/>
            <person name="Katsumata H."/>
            <person name="Ando Y."/>
            <person name="Yamazaki S."/>
            <person name="Fujita N."/>
        </authorList>
    </citation>
    <scope>NUCLEOTIDE SEQUENCE [LARGE SCALE GENOMIC DNA]</scope>
    <source>
        <strain evidence="2 3">NBRC 16725</strain>
    </source>
</reference>
<feature type="domain" description="Glyoxalase/fosfomycin resistance/dioxygenase" evidence="1">
    <location>
        <begin position="6"/>
        <end position="118"/>
    </location>
</feature>
<dbReference type="InterPro" id="IPR004360">
    <property type="entry name" value="Glyas_Fos-R_dOase_dom"/>
</dbReference>
<comment type="caution">
    <text evidence="2">The sequence shown here is derived from an EMBL/GenBank/DDBJ whole genome shotgun (WGS) entry which is preliminary data.</text>
</comment>
<dbReference type="eggNOG" id="COG0346">
    <property type="taxonomic scope" value="Bacteria"/>
</dbReference>
<dbReference type="Gene3D" id="3.10.180.10">
    <property type="entry name" value="2,3-Dihydroxybiphenyl 1,2-Dioxygenase, domain 1"/>
    <property type="match status" value="1"/>
</dbReference>
<dbReference type="KEGG" id="ntd:EGO55_00135"/>
<evidence type="ECO:0000313" key="2">
    <source>
        <dbReference type="EMBL" id="GAD48040.1"/>
    </source>
</evidence>
<dbReference type="Proteomes" id="UP000016568">
    <property type="component" value="Unassembled WGS sequence"/>
</dbReference>
<sequence length="127" mass="13381">MANTGYFTVGTNDVDKALAFYDALLGSAGWQPMFDSPRGGRLYGNGASLFGVFRPFDGNDATVGNGTMCGFVFDSVDKAAAFHAKVLELGGTNEGDVSDRGNGATFGYCRDLEGNKLCVFHYPTPAA</sequence>
<keyword evidence="3" id="KW-1185">Reference proteome</keyword>